<dbReference type="InterPro" id="IPR029058">
    <property type="entry name" value="AB_hydrolase_fold"/>
</dbReference>
<organism evidence="6 7">
    <name type="scientific">Larinioides sclopetarius</name>
    <dbReference type="NCBI Taxonomy" id="280406"/>
    <lineage>
        <taxon>Eukaryota</taxon>
        <taxon>Metazoa</taxon>
        <taxon>Ecdysozoa</taxon>
        <taxon>Arthropoda</taxon>
        <taxon>Chelicerata</taxon>
        <taxon>Arachnida</taxon>
        <taxon>Araneae</taxon>
        <taxon>Araneomorphae</taxon>
        <taxon>Entelegynae</taxon>
        <taxon>Araneoidea</taxon>
        <taxon>Araneidae</taxon>
        <taxon>Larinioides</taxon>
    </lineage>
</organism>
<protein>
    <recommendedName>
        <fullName evidence="5">Carboxylesterase type B domain-containing protein</fullName>
    </recommendedName>
</protein>
<dbReference type="InterPro" id="IPR019819">
    <property type="entry name" value="Carboxylesterase_B_CS"/>
</dbReference>
<dbReference type="SUPFAM" id="SSF53474">
    <property type="entry name" value="alpha/beta-Hydrolases"/>
    <property type="match status" value="1"/>
</dbReference>
<dbReference type="Proteomes" id="UP001497382">
    <property type="component" value="Unassembled WGS sequence"/>
</dbReference>
<sequence>MSPSRTKSFKMPKLSVLLRLSLLICVLQASRAAEPKKLASRVVTTKYGSLRGYVTTLPNRQWRPVEIYLGVPYASPPIGSLRFMPPVTPAHWRGVRMVDHFSAVCPQKLPDVKNETEALKRMPTGRLEYLKRLIPLLQNQSEDCLYLNIYAPALDETPPEMAKGVKLRVSLALVPKATNDLPDDSDEEPRTVATVVAIAMIDDKMKIATTQMEHVRS</sequence>
<dbReference type="EMBL" id="CAXIEN010000052">
    <property type="protein sequence ID" value="CAL1270995.1"/>
    <property type="molecule type" value="Genomic_DNA"/>
</dbReference>
<gene>
    <name evidence="6" type="ORF">LARSCL_LOCUS5600</name>
</gene>
<name>A0AAV1ZL54_9ARAC</name>
<evidence type="ECO:0000313" key="6">
    <source>
        <dbReference type="EMBL" id="CAL1270995.1"/>
    </source>
</evidence>
<evidence type="ECO:0000256" key="3">
    <source>
        <dbReference type="ARBA" id="ARBA00023180"/>
    </source>
</evidence>
<accession>A0AAV1ZL54</accession>
<dbReference type="AlphaFoldDB" id="A0AAV1ZL54"/>
<dbReference type="PROSITE" id="PS00941">
    <property type="entry name" value="CARBOXYLESTERASE_B_2"/>
    <property type="match status" value="1"/>
</dbReference>
<keyword evidence="7" id="KW-1185">Reference proteome</keyword>
<evidence type="ECO:0000259" key="5">
    <source>
        <dbReference type="Pfam" id="PF00135"/>
    </source>
</evidence>
<dbReference type="Pfam" id="PF00135">
    <property type="entry name" value="COesterase"/>
    <property type="match status" value="1"/>
</dbReference>
<reference evidence="6 7" key="1">
    <citation type="submission" date="2024-04" db="EMBL/GenBank/DDBJ databases">
        <authorList>
            <person name="Rising A."/>
            <person name="Reimegard J."/>
            <person name="Sonavane S."/>
            <person name="Akerstrom W."/>
            <person name="Nylinder S."/>
            <person name="Hedman E."/>
            <person name="Kallberg Y."/>
        </authorList>
    </citation>
    <scope>NUCLEOTIDE SEQUENCE [LARGE SCALE GENOMIC DNA]</scope>
</reference>
<dbReference type="InterPro" id="IPR002018">
    <property type="entry name" value="CarbesteraseB"/>
</dbReference>
<evidence type="ECO:0000313" key="7">
    <source>
        <dbReference type="Proteomes" id="UP001497382"/>
    </source>
</evidence>
<evidence type="ECO:0000256" key="2">
    <source>
        <dbReference type="ARBA" id="ARBA00022729"/>
    </source>
</evidence>
<dbReference type="PANTHER" id="PTHR43903">
    <property type="entry name" value="NEUROLIGIN"/>
    <property type="match status" value="1"/>
</dbReference>
<evidence type="ECO:0000256" key="1">
    <source>
        <dbReference type="ARBA" id="ARBA00005964"/>
    </source>
</evidence>
<dbReference type="Gene3D" id="3.40.50.1820">
    <property type="entry name" value="alpha/beta hydrolase"/>
    <property type="match status" value="1"/>
</dbReference>
<keyword evidence="2 4" id="KW-0732">Signal</keyword>
<keyword evidence="3" id="KW-0325">Glycoprotein</keyword>
<comment type="caution">
    <text evidence="6">The sequence shown here is derived from an EMBL/GenBank/DDBJ whole genome shotgun (WGS) entry which is preliminary data.</text>
</comment>
<proteinExistence type="inferred from homology"/>
<feature type="chain" id="PRO_5043942933" description="Carboxylesterase type B domain-containing protein" evidence="4">
    <location>
        <begin position="33"/>
        <end position="217"/>
    </location>
</feature>
<feature type="domain" description="Carboxylesterase type B" evidence="5">
    <location>
        <begin position="40"/>
        <end position="155"/>
    </location>
</feature>
<comment type="similarity">
    <text evidence="1">Belongs to the type-B carboxylesterase/lipase family.</text>
</comment>
<feature type="signal peptide" evidence="4">
    <location>
        <begin position="1"/>
        <end position="32"/>
    </location>
</feature>
<dbReference type="InterPro" id="IPR051093">
    <property type="entry name" value="Neuroligin/BSAL"/>
</dbReference>
<evidence type="ECO:0000256" key="4">
    <source>
        <dbReference type="SAM" id="SignalP"/>
    </source>
</evidence>